<dbReference type="InterPro" id="IPR000980">
    <property type="entry name" value="SH2"/>
</dbReference>
<dbReference type="EMBL" id="GL832966">
    <property type="protein sequence ID" value="EGD73649.1"/>
    <property type="molecule type" value="Genomic_DNA"/>
</dbReference>
<dbReference type="Gene3D" id="3.30.505.10">
    <property type="entry name" value="SH2 domain"/>
    <property type="match status" value="1"/>
</dbReference>
<dbReference type="PANTHER" id="PTHR12489:SF1">
    <property type="entry name" value="LP10272P"/>
    <property type="match status" value="1"/>
</dbReference>
<dbReference type="Gene3D" id="3.40.50.10140">
    <property type="entry name" value="Toll/interleukin-1 receptor homology (TIR) domain"/>
    <property type="match status" value="1"/>
</dbReference>
<protein>
    <recommendedName>
        <fullName evidence="8">SH2 domain-containing protein</fullName>
    </recommendedName>
</protein>
<feature type="transmembrane region" description="Helical" evidence="7">
    <location>
        <begin position="422"/>
        <end position="446"/>
    </location>
</feature>
<keyword evidence="5" id="KW-0727">SH2 domain</keyword>
<feature type="transmembrane region" description="Helical" evidence="7">
    <location>
        <begin position="525"/>
        <end position="546"/>
    </location>
</feature>
<dbReference type="AlphaFoldDB" id="F2UA74"/>
<keyword evidence="4 7" id="KW-0472">Membrane</keyword>
<dbReference type="GO" id="GO:0016020">
    <property type="term" value="C:membrane"/>
    <property type="evidence" value="ECO:0007669"/>
    <property type="project" value="UniProtKB-SubCell"/>
</dbReference>
<feature type="region of interest" description="Disordered" evidence="6">
    <location>
        <begin position="257"/>
        <end position="292"/>
    </location>
</feature>
<proteinExistence type="predicted"/>
<reference evidence="9" key="1">
    <citation type="submission" date="2009-08" db="EMBL/GenBank/DDBJ databases">
        <title>Annotation of Salpingoeca rosetta.</title>
        <authorList>
            <consortium name="The Broad Institute Genome Sequencing Platform"/>
            <person name="Russ C."/>
            <person name="Cuomo C."/>
            <person name="Burger G."/>
            <person name="Gray M.W."/>
            <person name="Holland P.W.H."/>
            <person name="King N."/>
            <person name="Lang F.B.F."/>
            <person name="Roger A.J."/>
            <person name="Ruiz-Trillo I."/>
            <person name="Young S.K."/>
            <person name="Zeng Q."/>
            <person name="Gargeya S."/>
            <person name="Alvarado L."/>
            <person name="Berlin A."/>
            <person name="Chapman S.B."/>
            <person name="Chen Z."/>
            <person name="Freedman E."/>
            <person name="Gellesch M."/>
            <person name="Goldberg J."/>
            <person name="Griggs A."/>
            <person name="Gujja S."/>
            <person name="Heilman E."/>
            <person name="Heiman D."/>
            <person name="Howarth C."/>
            <person name="Mehta T."/>
            <person name="Neiman D."/>
            <person name="Pearson M."/>
            <person name="Roberts A."/>
            <person name="Saif S."/>
            <person name="Shea T."/>
            <person name="Shenoy N."/>
            <person name="Sisk P."/>
            <person name="Stolte C."/>
            <person name="Sykes S."/>
            <person name="White J."/>
            <person name="Yandava C."/>
            <person name="Haas B."/>
            <person name="Nusbaum C."/>
            <person name="Birren B."/>
        </authorList>
    </citation>
    <scope>NUCLEOTIDE SEQUENCE [LARGE SCALE GENOMIC DNA]</scope>
    <source>
        <strain evidence="9">ATCC 50818</strain>
    </source>
</reference>
<feature type="domain" description="SH2" evidence="8">
    <location>
        <begin position="165"/>
        <end position="275"/>
    </location>
</feature>
<dbReference type="InterPro" id="IPR035897">
    <property type="entry name" value="Toll_tir_struct_dom_sf"/>
</dbReference>
<dbReference type="InParanoid" id="F2UA74"/>
<evidence type="ECO:0000256" key="6">
    <source>
        <dbReference type="SAM" id="MobiDB-lite"/>
    </source>
</evidence>
<feature type="compositionally biased region" description="Polar residues" evidence="6">
    <location>
        <begin position="257"/>
        <end position="271"/>
    </location>
</feature>
<dbReference type="SUPFAM" id="SSF55550">
    <property type="entry name" value="SH2 domain"/>
    <property type="match status" value="1"/>
</dbReference>
<gene>
    <name evidence="9" type="ORF">PTSG_05359</name>
</gene>
<dbReference type="KEGG" id="sre:PTSG_05359"/>
<dbReference type="CDD" id="cd00173">
    <property type="entry name" value="SH2"/>
    <property type="match status" value="1"/>
</dbReference>
<evidence type="ECO:0000256" key="1">
    <source>
        <dbReference type="ARBA" id="ARBA00004141"/>
    </source>
</evidence>
<dbReference type="RefSeq" id="XP_004993930.1">
    <property type="nucleotide sequence ID" value="XM_004993873.1"/>
</dbReference>
<comment type="subcellular location">
    <subcellularLocation>
        <location evidence="1">Membrane</location>
        <topology evidence="1">Multi-pass membrane protein</topology>
    </subcellularLocation>
</comment>
<evidence type="ECO:0000256" key="5">
    <source>
        <dbReference type="PROSITE-ProRule" id="PRU00191"/>
    </source>
</evidence>
<feature type="transmembrane region" description="Helical" evidence="7">
    <location>
        <begin position="493"/>
        <end position="513"/>
    </location>
</feature>
<keyword evidence="10" id="KW-1185">Reference proteome</keyword>
<sequence length="597" mass="64613">MPPTTTHNFDVFISLRFGEARHAARGLEKALQAHGLRVFLCDIAPGGDIARAVIRSLHGCKMAVLLGTRTYGQQTASKFSTYEELRYIIDQEKPFFLVKMCDDFVEPETKFHLPSNVAYFPWLPEGGDVPDMDVPVELVDAIIAKLKTLPDAPKAPAAPLQRHQHGYGALPPPNIPLMGREEAEVLLLDRDDCAFGDYVVRRSKADNQVAISLVAHDQVVEHHLLQKSANGDYQLNNHPLVPPCKDLTAALEHLSSNQEGMTRTYGNTRTNAQPAPQLPPRPAPRSAGAGMAPDNGVSGFEDHPASGFGSWVNSSNDSELYESVVDDQQQQLHAQPDTAVFRVHAAASGTTDDNTLSDNNTNAISTQSSSASLLMRAAPAGLKAFGSGVGGTSAGAVRVNGGNRQVPREQVRLKLGPNLRLYVVYSFFLLLTAVLGTVAIASPFWLTTPSGLTGNSKAIGIVSFCYDKNDLDTCERYGHSPKDIPIEYWRGTAGLFVFAMMVIWLCFVLFLFTCCAFKGLTRPQIGLLFLSALCVMIALFLFGAGLKDASFCGSTKRFDRGDCDLGYAGGLGVATFVFLIISATISIFVKSAEDQIP</sequence>
<feature type="transmembrane region" description="Helical" evidence="7">
    <location>
        <begin position="566"/>
        <end position="589"/>
    </location>
</feature>
<evidence type="ECO:0000259" key="8">
    <source>
        <dbReference type="PROSITE" id="PS50001"/>
    </source>
</evidence>
<keyword evidence="2 7" id="KW-0812">Transmembrane</keyword>
<accession>F2UA74</accession>
<dbReference type="Gene3D" id="1.20.140.150">
    <property type="match status" value="1"/>
</dbReference>
<dbReference type="PROSITE" id="PS50001">
    <property type="entry name" value="SH2"/>
    <property type="match status" value="1"/>
</dbReference>
<dbReference type="GeneID" id="16074508"/>
<evidence type="ECO:0000256" key="7">
    <source>
        <dbReference type="SAM" id="Phobius"/>
    </source>
</evidence>
<dbReference type="SUPFAM" id="SSF52200">
    <property type="entry name" value="Toll/Interleukin receptor TIR domain"/>
    <property type="match status" value="1"/>
</dbReference>
<dbReference type="InterPro" id="IPR019372">
    <property type="entry name" value="LHFPL"/>
</dbReference>
<evidence type="ECO:0000256" key="3">
    <source>
        <dbReference type="ARBA" id="ARBA00022989"/>
    </source>
</evidence>
<organism evidence="10">
    <name type="scientific">Salpingoeca rosetta (strain ATCC 50818 / BSB-021)</name>
    <dbReference type="NCBI Taxonomy" id="946362"/>
    <lineage>
        <taxon>Eukaryota</taxon>
        <taxon>Choanoflagellata</taxon>
        <taxon>Craspedida</taxon>
        <taxon>Salpingoecidae</taxon>
        <taxon>Salpingoeca</taxon>
    </lineage>
</organism>
<name>F2UA74_SALR5</name>
<dbReference type="Pfam" id="PF10242">
    <property type="entry name" value="L_HMGIC_fpl"/>
    <property type="match status" value="1"/>
</dbReference>
<keyword evidence="3 7" id="KW-1133">Transmembrane helix</keyword>
<dbReference type="InterPro" id="IPR036860">
    <property type="entry name" value="SH2_dom_sf"/>
</dbReference>
<evidence type="ECO:0000256" key="4">
    <source>
        <dbReference type="ARBA" id="ARBA00023136"/>
    </source>
</evidence>
<dbReference type="Proteomes" id="UP000007799">
    <property type="component" value="Unassembled WGS sequence"/>
</dbReference>
<evidence type="ECO:0000313" key="9">
    <source>
        <dbReference type="EMBL" id="EGD73649.1"/>
    </source>
</evidence>
<dbReference type="Pfam" id="PF00017">
    <property type="entry name" value="SH2"/>
    <property type="match status" value="1"/>
</dbReference>
<evidence type="ECO:0000313" key="10">
    <source>
        <dbReference type="Proteomes" id="UP000007799"/>
    </source>
</evidence>
<evidence type="ECO:0000256" key="2">
    <source>
        <dbReference type="ARBA" id="ARBA00022692"/>
    </source>
</evidence>
<dbReference type="PANTHER" id="PTHR12489">
    <property type="entry name" value="LIPOMA HMGIC FUSION PARTNER-LIKE PROTEIN"/>
    <property type="match status" value="1"/>
</dbReference>